<comment type="caution">
    <text evidence="1">The sequence shown here is derived from an EMBL/GenBank/DDBJ whole genome shotgun (WGS) entry which is preliminary data.</text>
</comment>
<sequence length="213" mass="24949">MSRGKSTNNLKRSSENKNPRGYFLIVVEGEQTEYNYFESLKRELKLSTTDVKIVPAYGGDPLEIVTTAYDLCQQQQQKYDQVFCIFDDDNKPEKYKQAISKAKKYNFESITSIPCFEFWFLLHYCYTTSPFSSYNELRPKLESEMRKEGILRPGETYNKSDKLLYEKLKSHQEKAISHAIKLENNHPNEDGCTKPSTKVHILIDKLQKQKNFE</sequence>
<name>A0ABR8C0R6_APHFL</name>
<reference evidence="1 2" key="1">
    <citation type="journal article" date="2020" name="ISME J.">
        <title>Comparative genomics reveals insights into cyanobacterial evolution and habitat adaptation.</title>
        <authorList>
            <person name="Chen M.Y."/>
            <person name="Teng W.K."/>
            <person name="Zhao L."/>
            <person name="Hu C.X."/>
            <person name="Zhou Y.K."/>
            <person name="Han B.P."/>
            <person name="Song L.R."/>
            <person name="Shu W.S."/>
        </authorList>
    </citation>
    <scope>NUCLEOTIDE SEQUENCE [LARGE SCALE GENOMIC DNA]</scope>
    <source>
        <strain evidence="1 2">FACHB-1040</strain>
    </source>
</reference>
<dbReference type="Proteomes" id="UP000606721">
    <property type="component" value="Unassembled WGS sequence"/>
</dbReference>
<evidence type="ECO:0000313" key="2">
    <source>
        <dbReference type="Proteomes" id="UP000606721"/>
    </source>
</evidence>
<proteinExistence type="predicted"/>
<dbReference type="Pfam" id="PF13707">
    <property type="entry name" value="RloB"/>
    <property type="match status" value="1"/>
</dbReference>
<evidence type="ECO:0000313" key="1">
    <source>
        <dbReference type="EMBL" id="MBD2279319.1"/>
    </source>
</evidence>
<dbReference type="RefSeq" id="WP_190383299.1">
    <property type="nucleotide sequence ID" value="NZ_JACJQT010000033.1"/>
</dbReference>
<keyword evidence="2" id="KW-1185">Reference proteome</keyword>
<protein>
    <submittedName>
        <fullName evidence="1">RloB domain-containing protein</fullName>
    </submittedName>
</protein>
<dbReference type="EMBL" id="JACJQT010000033">
    <property type="protein sequence ID" value="MBD2279319.1"/>
    <property type="molecule type" value="Genomic_DNA"/>
</dbReference>
<dbReference type="InterPro" id="IPR025591">
    <property type="entry name" value="RloB"/>
</dbReference>
<organism evidence="1 2">
    <name type="scientific">Aphanizomenon flos-aquae FACHB-1040</name>
    <dbReference type="NCBI Taxonomy" id="2692887"/>
    <lineage>
        <taxon>Bacteria</taxon>
        <taxon>Bacillati</taxon>
        <taxon>Cyanobacteriota</taxon>
        <taxon>Cyanophyceae</taxon>
        <taxon>Nostocales</taxon>
        <taxon>Aphanizomenonaceae</taxon>
        <taxon>Aphanizomenon</taxon>
    </lineage>
</organism>
<gene>
    <name evidence="1" type="ORF">H6F99_13740</name>
</gene>
<accession>A0ABR8C0R6</accession>